<keyword evidence="4" id="KW-0539">Nucleus</keyword>
<dbReference type="InterPro" id="IPR036864">
    <property type="entry name" value="Zn2-C6_fun-type_DNA-bd_sf"/>
</dbReference>
<dbReference type="CDD" id="cd00067">
    <property type="entry name" value="GAL4"/>
    <property type="match status" value="1"/>
</dbReference>
<dbReference type="EMBL" id="KZ678186">
    <property type="protein sequence ID" value="PSN58867.1"/>
    <property type="molecule type" value="Genomic_DNA"/>
</dbReference>
<proteinExistence type="predicted"/>
<dbReference type="Gene3D" id="4.10.240.10">
    <property type="entry name" value="Zn(2)-C6 fungal-type DNA-binding domain"/>
    <property type="match status" value="1"/>
</dbReference>
<keyword evidence="6" id="KW-1185">Reference proteome</keyword>
<dbReference type="InterPro" id="IPR001138">
    <property type="entry name" value="Zn2Cys6_DnaBD"/>
</dbReference>
<dbReference type="GO" id="GO:0008270">
    <property type="term" value="F:zinc ion binding"/>
    <property type="evidence" value="ECO:0007669"/>
    <property type="project" value="InterPro"/>
</dbReference>
<evidence type="ECO:0008006" key="7">
    <source>
        <dbReference type="Google" id="ProtNLM"/>
    </source>
</evidence>
<evidence type="ECO:0000256" key="3">
    <source>
        <dbReference type="ARBA" id="ARBA00023125"/>
    </source>
</evidence>
<gene>
    <name evidence="5" type="ORF">BS50DRAFT_627015</name>
</gene>
<organism evidence="5 6">
    <name type="scientific">Corynespora cassiicola Philippines</name>
    <dbReference type="NCBI Taxonomy" id="1448308"/>
    <lineage>
        <taxon>Eukaryota</taxon>
        <taxon>Fungi</taxon>
        <taxon>Dikarya</taxon>
        <taxon>Ascomycota</taxon>
        <taxon>Pezizomycotina</taxon>
        <taxon>Dothideomycetes</taxon>
        <taxon>Pleosporomycetidae</taxon>
        <taxon>Pleosporales</taxon>
        <taxon>Corynesporascaceae</taxon>
        <taxon>Corynespora</taxon>
    </lineage>
</organism>
<accession>A0A2T2N0A7</accession>
<evidence type="ECO:0000256" key="2">
    <source>
        <dbReference type="ARBA" id="ARBA00022723"/>
    </source>
</evidence>
<evidence type="ECO:0000256" key="4">
    <source>
        <dbReference type="ARBA" id="ARBA00023242"/>
    </source>
</evidence>
<evidence type="ECO:0000313" key="5">
    <source>
        <dbReference type="EMBL" id="PSN58867.1"/>
    </source>
</evidence>
<dbReference type="OrthoDB" id="3621423at2759"/>
<reference evidence="5 6" key="1">
    <citation type="journal article" date="2018" name="Front. Microbiol.">
        <title>Genome-Wide Analysis of Corynespora cassiicola Leaf Fall Disease Putative Effectors.</title>
        <authorList>
            <person name="Lopez D."/>
            <person name="Ribeiro S."/>
            <person name="Label P."/>
            <person name="Fumanal B."/>
            <person name="Venisse J.S."/>
            <person name="Kohler A."/>
            <person name="de Oliveira R.R."/>
            <person name="Labutti K."/>
            <person name="Lipzen A."/>
            <person name="Lail K."/>
            <person name="Bauer D."/>
            <person name="Ohm R.A."/>
            <person name="Barry K.W."/>
            <person name="Spatafora J."/>
            <person name="Grigoriev I.V."/>
            <person name="Martin F.M."/>
            <person name="Pujade-Renaud V."/>
        </authorList>
    </citation>
    <scope>NUCLEOTIDE SEQUENCE [LARGE SCALE GENOMIC DNA]</scope>
    <source>
        <strain evidence="5 6">Philippines</strain>
    </source>
</reference>
<dbReference type="PANTHER" id="PTHR46910">
    <property type="entry name" value="TRANSCRIPTION FACTOR PDR1"/>
    <property type="match status" value="1"/>
</dbReference>
<dbReference type="AlphaFoldDB" id="A0A2T2N0A7"/>
<dbReference type="GO" id="GO:0003677">
    <property type="term" value="F:DNA binding"/>
    <property type="evidence" value="ECO:0007669"/>
    <property type="project" value="UniProtKB-KW"/>
</dbReference>
<protein>
    <recommendedName>
        <fullName evidence="7">Zn(2)-C6 fungal-type domain-containing protein</fullName>
    </recommendedName>
</protein>
<comment type="subcellular location">
    <subcellularLocation>
        <location evidence="1">Nucleus</location>
    </subcellularLocation>
</comment>
<dbReference type="PANTHER" id="PTHR46910:SF3">
    <property type="entry name" value="HALOTOLERANCE PROTEIN 9-RELATED"/>
    <property type="match status" value="1"/>
</dbReference>
<keyword evidence="3" id="KW-0238">DNA-binding</keyword>
<sequence length="221" mass="24719">MSHTRMNQFQAYGSGHPESSLLDWHGLQAQGLHHKTQCGSTPSTSTIFRREKRIKKACDNCRERKRRCNGKIKCDQCIHTECTYLYTRKKKGDSRQRNSSSSRKPSDSCHLITNSIETGDTFESFKETPTHAKTQASPFSSIPATNAGLGVELQPLENQFLAMQMNNEFGFNDIGAELDGFSLNSLPTLISTSSILCNKESESAVLLWQEPDGTPFLCYSI</sequence>
<dbReference type="SUPFAM" id="SSF57701">
    <property type="entry name" value="Zn2/Cys6 DNA-binding domain"/>
    <property type="match status" value="1"/>
</dbReference>
<dbReference type="GO" id="GO:0005634">
    <property type="term" value="C:nucleus"/>
    <property type="evidence" value="ECO:0007669"/>
    <property type="project" value="UniProtKB-SubCell"/>
</dbReference>
<evidence type="ECO:0000256" key="1">
    <source>
        <dbReference type="ARBA" id="ARBA00004123"/>
    </source>
</evidence>
<keyword evidence="2" id="KW-0479">Metal-binding</keyword>
<evidence type="ECO:0000313" key="6">
    <source>
        <dbReference type="Proteomes" id="UP000240883"/>
    </source>
</evidence>
<dbReference type="Proteomes" id="UP000240883">
    <property type="component" value="Unassembled WGS sequence"/>
</dbReference>
<dbReference type="GO" id="GO:0000981">
    <property type="term" value="F:DNA-binding transcription factor activity, RNA polymerase II-specific"/>
    <property type="evidence" value="ECO:0007669"/>
    <property type="project" value="InterPro"/>
</dbReference>
<name>A0A2T2N0A7_CORCC</name>
<dbReference type="InterPro" id="IPR050987">
    <property type="entry name" value="AtrR-like"/>
</dbReference>